<keyword evidence="2" id="KW-1185">Reference proteome</keyword>
<dbReference type="InterPro" id="IPR008780">
    <property type="entry name" value="Plasmodium_Vir"/>
</dbReference>
<dbReference type="Proteomes" id="UP000092716">
    <property type="component" value="Chromosome 5"/>
</dbReference>
<reference evidence="2" key="1">
    <citation type="submission" date="2016-06" db="EMBL/GenBank/DDBJ databases">
        <title>First high quality genome sequence of Plasmodium coatneyi using continuous long reads from single molecule, real-time sequencing.</title>
        <authorList>
            <person name="Chien J.-T."/>
            <person name="Pakala S.B."/>
            <person name="Geraldo J.A."/>
            <person name="Lapp S.A."/>
            <person name="Barnwell J.W."/>
            <person name="Kissinger J.C."/>
            <person name="Galinski M.R."/>
            <person name="Humphrey J.C."/>
        </authorList>
    </citation>
    <scope>NUCLEOTIDE SEQUENCE [LARGE SCALE GENOMIC DNA]</scope>
    <source>
        <strain evidence="2">Hackeri</strain>
    </source>
</reference>
<dbReference type="KEGG" id="pcot:PCOAH_00010970"/>
<organism evidence="1 2">
    <name type="scientific">Plasmodium coatneyi</name>
    <dbReference type="NCBI Taxonomy" id="208452"/>
    <lineage>
        <taxon>Eukaryota</taxon>
        <taxon>Sar</taxon>
        <taxon>Alveolata</taxon>
        <taxon>Apicomplexa</taxon>
        <taxon>Aconoidasida</taxon>
        <taxon>Haemosporida</taxon>
        <taxon>Plasmodiidae</taxon>
        <taxon>Plasmodium</taxon>
    </lineage>
</organism>
<dbReference type="Pfam" id="PF05795">
    <property type="entry name" value="Plasmodium_Vir"/>
    <property type="match status" value="2"/>
</dbReference>
<dbReference type="VEuPathDB" id="PlasmoDB:PCOAH_00010970"/>
<dbReference type="GeneID" id="30907823"/>
<gene>
    <name evidence="1" type="ORF">PCOAH_00010970</name>
</gene>
<evidence type="ECO:0000313" key="2">
    <source>
        <dbReference type="Proteomes" id="UP000092716"/>
    </source>
</evidence>
<name>A0A1B1DVG4_9APIC</name>
<dbReference type="EMBL" id="CP016243">
    <property type="protein sequence ID" value="ANQ06773.1"/>
    <property type="molecule type" value="Genomic_DNA"/>
</dbReference>
<dbReference type="AlphaFoldDB" id="A0A1B1DVG4"/>
<protein>
    <submittedName>
        <fullName evidence="1">KIR protein</fullName>
    </submittedName>
</protein>
<sequence>MLKEYMETLNLGDLPSKSFYNKFDGEEESGYCTTGDVATVKDEIEKILGTHDCDVLYGEDVEKIIHAWCYVAKGTDDDKTSYKDHANFFYLWLGYKLITESGCTKSFKDIMEDIYTKLNSKYGGDKWELNYTNNDNPMFTVKKAVYEYSKDYPTIESQLKPQGTTCDTQYSLYLRGVVPAFNSVRTQCTGGKRSYGAYCDEFDRMFPGDKHDKLKQLKCNPATAVKPATAAKPVASCTGTWNPGSSGSASDDGGSLLRILNSRKAYNKVQANGCFCNNEDDFDKMDKTWWKSSHIEKYKEDIIKAWCNTQEDSIRTAHNSDGCYSLYFWIGDKIWNTTIESNSFSSTMETIYNELTKIKVQHQCNNIYQDSNIMKSHFDQAKTVHDYYKDYTTLLGHLNGNRASCDPEYERHIQKITEACKTVGENCPSGNSNNDPYCTWFQMKNSGGYCNDDKLKELQCNTGALAADTAFQLHGVTFAGQGLGAARNSETKVEQPPSADATPSVNIPAISSVFSVGGIALGAALLYKYTSLPHWISNTFFGNNGGNRKRRTLERNFDTFAEDTSTLYTTDTSTIDGRTEYSAPYTTVRSRRGRNNKRERNIRYQNL</sequence>
<accession>A0A1B1DVG4</accession>
<proteinExistence type="predicted"/>
<evidence type="ECO:0000313" key="1">
    <source>
        <dbReference type="EMBL" id="ANQ06773.1"/>
    </source>
</evidence>
<dbReference type="RefSeq" id="XP_019913468.1">
    <property type="nucleotide sequence ID" value="XM_020057906.1"/>
</dbReference>